<dbReference type="EnsemblMetazoa" id="PHUM047020-RA">
    <property type="protein sequence ID" value="PHUM047020-PA"/>
    <property type="gene ID" value="PHUM047020"/>
</dbReference>
<gene>
    <name evidence="3" type="primary">8232741</name>
    <name evidence="2" type="ORF">Phum_PHUM047020</name>
</gene>
<dbReference type="VEuPathDB" id="VectorBase:PHUM047020"/>
<dbReference type="AlphaFoldDB" id="E0VAY6"/>
<evidence type="ECO:0000313" key="4">
    <source>
        <dbReference type="Proteomes" id="UP000009046"/>
    </source>
</evidence>
<evidence type="ECO:0000313" key="3">
    <source>
        <dbReference type="EnsemblMetazoa" id="PHUM047020-PA"/>
    </source>
</evidence>
<name>E0VAY6_PEDHC</name>
<accession>E0VAY6</accession>
<dbReference type="EMBL" id="DS235019">
    <property type="protein sequence ID" value="EEB10542.1"/>
    <property type="molecule type" value="Genomic_DNA"/>
</dbReference>
<dbReference type="HOGENOM" id="CLU_2402303_0_0_1"/>
<protein>
    <submittedName>
        <fullName evidence="2 3">Uncharacterized protein</fullName>
    </submittedName>
</protein>
<reference evidence="3" key="3">
    <citation type="submission" date="2021-02" db="UniProtKB">
        <authorList>
            <consortium name="EnsemblMetazoa"/>
        </authorList>
    </citation>
    <scope>IDENTIFICATION</scope>
    <source>
        <strain evidence="3">USDA</strain>
    </source>
</reference>
<dbReference type="EMBL" id="AAZO01000553">
    <property type="status" value="NOT_ANNOTATED_CDS"/>
    <property type="molecule type" value="Genomic_DNA"/>
</dbReference>
<evidence type="ECO:0000256" key="1">
    <source>
        <dbReference type="SAM" id="MobiDB-lite"/>
    </source>
</evidence>
<dbReference type="Proteomes" id="UP000009046">
    <property type="component" value="Unassembled WGS sequence"/>
</dbReference>
<keyword evidence="4" id="KW-1185">Reference proteome</keyword>
<feature type="region of interest" description="Disordered" evidence="1">
    <location>
        <begin position="1"/>
        <end position="24"/>
    </location>
</feature>
<sequence>MKMFKNNNNNVVVSQKGGLGEGGMVKITESDVDDVVVTKEGNNGQELREPPLEIRLTSVGNEYRRRRSSTRVHCKRHVRRIVSDCRRAKRCNK</sequence>
<feature type="compositionally biased region" description="Low complexity" evidence="1">
    <location>
        <begin position="1"/>
        <end position="13"/>
    </location>
</feature>
<dbReference type="GeneID" id="8232741"/>
<dbReference type="InParanoid" id="E0VAY6"/>
<organism>
    <name type="scientific">Pediculus humanus subsp. corporis</name>
    <name type="common">Body louse</name>
    <dbReference type="NCBI Taxonomy" id="121224"/>
    <lineage>
        <taxon>Eukaryota</taxon>
        <taxon>Metazoa</taxon>
        <taxon>Ecdysozoa</taxon>
        <taxon>Arthropoda</taxon>
        <taxon>Hexapoda</taxon>
        <taxon>Insecta</taxon>
        <taxon>Pterygota</taxon>
        <taxon>Neoptera</taxon>
        <taxon>Paraneoptera</taxon>
        <taxon>Psocodea</taxon>
        <taxon>Troctomorpha</taxon>
        <taxon>Phthiraptera</taxon>
        <taxon>Anoplura</taxon>
        <taxon>Pediculidae</taxon>
        <taxon>Pediculus</taxon>
    </lineage>
</organism>
<dbReference type="CTD" id="8232741"/>
<reference evidence="2" key="2">
    <citation type="submission" date="2007-04" db="EMBL/GenBank/DDBJ databases">
        <title>The genome of the human body louse.</title>
        <authorList>
            <consortium name="The Human Body Louse Genome Consortium"/>
            <person name="Kirkness E."/>
            <person name="Walenz B."/>
            <person name="Hass B."/>
            <person name="Bruggner R."/>
            <person name="Strausberg R."/>
        </authorList>
    </citation>
    <scope>NUCLEOTIDE SEQUENCE</scope>
    <source>
        <strain evidence="2">USDA</strain>
    </source>
</reference>
<proteinExistence type="predicted"/>
<evidence type="ECO:0000313" key="2">
    <source>
        <dbReference type="EMBL" id="EEB10542.1"/>
    </source>
</evidence>
<dbReference type="KEGG" id="phu:Phum_PHUM047020"/>
<dbReference type="RefSeq" id="XP_002423280.1">
    <property type="nucleotide sequence ID" value="XM_002423235.1"/>
</dbReference>
<reference evidence="2" key="1">
    <citation type="submission" date="2007-04" db="EMBL/GenBank/DDBJ databases">
        <title>Annotation of Pediculus humanus corporis strain USDA.</title>
        <authorList>
            <person name="Kirkness E."/>
            <person name="Hannick L."/>
            <person name="Hass B."/>
            <person name="Bruggner R."/>
            <person name="Lawson D."/>
            <person name="Bidwell S."/>
            <person name="Joardar V."/>
            <person name="Caler E."/>
            <person name="Walenz B."/>
            <person name="Inman J."/>
            <person name="Schobel S."/>
            <person name="Galinsky K."/>
            <person name="Amedeo P."/>
            <person name="Strausberg R."/>
        </authorList>
    </citation>
    <scope>NUCLEOTIDE SEQUENCE</scope>
    <source>
        <strain evidence="2">USDA</strain>
    </source>
</reference>